<evidence type="ECO:0000256" key="1">
    <source>
        <dbReference type="SAM" id="MobiDB-lite"/>
    </source>
</evidence>
<organism evidence="3 4">
    <name type="scientific">Mortierella alpina</name>
    <name type="common">Oleaginous fungus</name>
    <name type="synonym">Mortierella renispora</name>
    <dbReference type="NCBI Taxonomy" id="64518"/>
    <lineage>
        <taxon>Eukaryota</taxon>
        <taxon>Fungi</taxon>
        <taxon>Fungi incertae sedis</taxon>
        <taxon>Mucoromycota</taxon>
        <taxon>Mortierellomycotina</taxon>
        <taxon>Mortierellomycetes</taxon>
        <taxon>Mortierellales</taxon>
        <taxon>Mortierellaceae</taxon>
        <taxon>Mortierella</taxon>
    </lineage>
</organism>
<feature type="compositionally biased region" description="Pro residues" evidence="1">
    <location>
        <begin position="280"/>
        <end position="293"/>
    </location>
</feature>
<feature type="compositionally biased region" description="Low complexity" evidence="1">
    <location>
        <begin position="110"/>
        <end position="128"/>
    </location>
</feature>
<evidence type="ECO:0000256" key="2">
    <source>
        <dbReference type="SAM" id="Phobius"/>
    </source>
</evidence>
<feature type="transmembrane region" description="Helical" evidence="2">
    <location>
        <begin position="166"/>
        <end position="188"/>
    </location>
</feature>
<keyword evidence="2" id="KW-0472">Membrane</keyword>
<evidence type="ECO:0000313" key="3">
    <source>
        <dbReference type="EMBL" id="KAG9320565.1"/>
    </source>
</evidence>
<accession>A0A9P8A0G1</accession>
<evidence type="ECO:0000313" key="4">
    <source>
        <dbReference type="Proteomes" id="UP000717515"/>
    </source>
</evidence>
<feature type="region of interest" description="Disordered" evidence="1">
    <location>
        <begin position="110"/>
        <end position="160"/>
    </location>
</feature>
<sequence length="300" mass="32621">MSGSTRTASRIITCVRHHIATQSSPAAFRIARPACSATLPRHRLLAPTRFITTTSHSTQKQAGEPIEKPATTIEPPKITLETPIFNPQESVKSIEQVIAELNQDARTVQSAASSSLSSTTAHGSESSAQDGAASAPYADTNTGSEQAGAPPPPPPPGAGPKKPSRFWFYLYYILFYSALGSLPVHVLLTKNEAKDTKERQEWKIAVLTDMRDKLLRGESIEEEEALLSVGMDRSAREEQVDDQYFEDLLQTAEKMDFLFSKDKDATTTSEPSATTTSVPAPSPPVVPRKPAPPKTEKSYL</sequence>
<feature type="region of interest" description="Disordered" evidence="1">
    <location>
        <begin position="54"/>
        <end position="73"/>
    </location>
</feature>
<name>A0A9P8A0G1_MORAP</name>
<gene>
    <name evidence="3" type="ORF">KVV02_008775</name>
</gene>
<dbReference type="Proteomes" id="UP000717515">
    <property type="component" value="Unassembled WGS sequence"/>
</dbReference>
<dbReference type="InterPro" id="IPR035213">
    <property type="entry name" value="DUF5321"/>
</dbReference>
<feature type="region of interest" description="Disordered" evidence="1">
    <location>
        <begin position="260"/>
        <end position="300"/>
    </location>
</feature>
<proteinExistence type="predicted"/>
<keyword evidence="2" id="KW-1133">Transmembrane helix</keyword>
<dbReference type="EMBL" id="JAIFTL010000279">
    <property type="protein sequence ID" value="KAG9320565.1"/>
    <property type="molecule type" value="Genomic_DNA"/>
</dbReference>
<feature type="compositionally biased region" description="Low complexity" evidence="1">
    <location>
        <begin position="266"/>
        <end position="279"/>
    </location>
</feature>
<protein>
    <submittedName>
        <fullName evidence="3">Uncharacterized protein</fullName>
    </submittedName>
</protein>
<dbReference type="AlphaFoldDB" id="A0A9P8A0G1"/>
<keyword evidence="2" id="KW-0812">Transmembrane</keyword>
<comment type="caution">
    <text evidence="3">The sequence shown here is derived from an EMBL/GenBank/DDBJ whole genome shotgun (WGS) entry which is preliminary data.</text>
</comment>
<dbReference type="Pfam" id="PF17254">
    <property type="entry name" value="DUF5321"/>
    <property type="match status" value="1"/>
</dbReference>
<feature type="compositionally biased region" description="Pro residues" evidence="1">
    <location>
        <begin position="149"/>
        <end position="158"/>
    </location>
</feature>
<reference evidence="3" key="1">
    <citation type="submission" date="2021-07" db="EMBL/GenBank/DDBJ databases">
        <title>Draft genome of Mortierella alpina, strain LL118, isolated from an aspen leaf litter sample.</title>
        <authorList>
            <person name="Yang S."/>
            <person name="Vinatzer B.A."/>
        </authorList>
    </citation>
    <scope>NUCLEOTIDE SEQUENCE</scope>
    <source>
        <strain evidence="3">LL118</strain>
    </source>
</reference>